<dbReference type="Proteomes" id="UP000237000">
    <property type="component" value="Unassembled WGS sequence"/>
</dbReference>
<organism evidence="2 3">
    <name type="scientific">Trema orientale</name>
    <name type="common">Charcoal tree</name>
    <name type="synonym">Celtis orientalis</name>
    <dbReference type="NCBI Taxonomy" id="63057"/>
    <lineage>
        <taxon>Eukaryota</taxon>
        <taxon>Viridiplantae</taxon>
        <taxon>Streptophyta</taxon>
        <taxon>Embryophyta</taxon>
        <taxon>Tracheophyta</taxon>
        <taxon>Spermatophyta</taxon>
        <taxon>Magnoliopsida</taxon>
        <taxon>eudicotyledons</taxon>
        <taxon>Gunneridae</taxon>
        <taxon>Pentapetalae</taxon>
        <taxon>rosids</taxon>
        <taxon>fabids</taxon>
        <taxon>Rosales</taxon>
        <taxon>Cannabaceae</taxon>
        <taxon>Trema</taxon>
    </lineage>
</organism>
<dbReference type="OrthoDB" id="10518975at2759"/>
<dbReference type="AlphaFoldDB" id="A0A2P5C336"/>
<keyword evidence="3" id="KW-1185">Reference proteome</keyword>
<evidence type="ECO:0000313" key="2">
    <source>
        <dbReference type="EMBL" id="PON55426.1"/>
    </source>
</evidence>
<gene>
    <name evidence="2" type="ORF">TorRG33x02_299390</name>
</gene>
<name>A0A2P5C336_TREOI</name>
<reference evidence="3" key="1">
    <citation type="submission" date="2016-06" db="EMBL/GenBank/DDBJ databases">
        <title>Parallel loss of symbiosis genes in relatives of nitrogen-fixing non-legume Parasponia.</title>
        <authorList>
            <person name="Van Velzen R."/>
            <person name="Holmer R."/>
            <person name="Bu F."/>
            <person name="Rutten L."/>
            <person name="Van Zeijl A."/>
            <person name="Liu W."/>
            <person name="Santuari L."/>
            <person name="Cao Q."/>
            <person name="Sharma T."/>
            <person name="Shen D."/>
            <person name="Roswanjaya Y."/>
            <person name="Wardhani T."/>
            <person name="Kalhor M.S."/>
            <person name="Jansen J."/>
            <person name="Van den Hoogen J."/>
            <person name="Gungor B."/>
            <person name="Hartog M."/>
            <person name="Hontelez J."/>
            <person name="Verver J."/>
            <person name="Yang W.-C."/>
            <person name="Schijlen E."/>
            <person name="Repin R."/>
            <person name="Schilthuizen M."/>
            <person name="Schranz E."/>
            <person name="Heidstra R."/>
            <person name="Miyata K."/>
            <person name="Fedorova E."/>
            <person name="Kohlen W."/>
            <person name="Bisseling T."/>
            <person name="Smit S."/>
            <person name="Geurts R."/>
        </authorList>
    </citation>
    <scope>NUCLEOTIDE SEQUENCE [LARGE SCALE GENOMIC DNA]</scope>
    <source>
        <strain evidence="3">cv. RG33-2</strain>
    </source>
</reference>
<keyword evidence="1" id="KW-1133">Transmembrane helix</keyword>
<comment type="caution">
    <text evidence="2">The sequence shown here is derived from an EMBL/GenBank/DDBJ whole genome shotgun (WGS) entry which is preliminary data.</text>
</comment>
<evidence type="ECO:0000256" key="1">
    <source>
        <dbReference type="SAM" id="Phobius"/>
    </source>
</evidence>
<sequence>VNHFSPNNSYPIQIPKANPSGVQHELNHIRSRTVALPHQQCRSGACCRGCDASYLDLPIDLASLTFSTTFLVFAFIIIHIYFKV</sequence>
<proteinExistence type="predicted"/>
<keyword evidence="1" id="KW-0812">Transmembrane</keyword>
<accession>A0A2P5C336</accession>
<dbReference type="EMBL" id="JXTC01000421">
    <property type="protein sequence ID" value="PON55426.1"/>
    <property type="molecule type" value="Genomic_DNA"/>
</dbReference>
<feature type="non-terminal residue" evidence="2">
    <location>
        <position position="1"/>
    </location>
</feature>
<protein>
    <recommendedName>
        <fullName evidence="4">Transmembrane protein</fullName>
    </recommendedName>
</protein>
<dbReference type="InParanoid" id="A0A2P5C336"/>
<evidence type="ECO:0008006" key="4">
    <source>
        <dbReference type="Google" id="ProtNLM"/>
    </source>
</evidence>
<feature type="transmembrane region" description="Helical" evidence="1">
    <location>
        <begin position="61"/>
        <end position="82"/>
    </location>
</feature>
<keyword evidence="1" id="KW-0472">Membrane</keyword>
<evidence type="ECO:0000313" key="3">
    <source>
        <dbReference type="Proteomes" id="UP000237000"/>
    </source>
</evidence>